<feature type="transmembrane region" description="Helical" evidence="9">
    <location>
        <begin position="416"/>
        <end position="438"/>
    </location>
</feature>
<keyword evidence="4 9" id="KW-0812">Transmembrane</keyword>
<feature type="transmembrane region" description="Helical" evidence="9">
    <location>
        <begin position="323"/>
        <end position="341"/>
    </location>
</feature>
<accession>A0A2J6R101</accession>
<keyword evidence="12" id="KW-1185">Reference proteome</keyword>
<keyword evidence="6 9" id="KW-0472">Membrane</keyword>
<feature type="transmembrane region" description="Helical" evidence="9">
    <location>
        <begin position="459"/>
        <end position="477"/>
    </location>
</feature>
<reference evidence="11 12" key="1">
    <citation type="submission" date="2016-04" db="EMBL/GenBank/DDBJ databases">
        <title>A degradative enzymes factory behind the ericoid mycorrhizal symbiosis.</title>
        <authorList>
            <consortium name="DOE Joint Genome Institute"/>
            <person name="Martino E."/>
            <person name="Morin E."/>
            <person name="Grelet G."/>
            <person name="Kuo A."/>
            <person name="Kohler A."/>
            <person name="Daghino S."/>
            <person name="Barry K."/>
            <person name="Choi C."/>
            <person name="Cichocki N."/>
            <person name="Clum A."/>
            <person name="Copeland A."/>
            <person name="Hainaut M."/>
            <person name="Haridas S."/>
            <person name="Labutti K."/>
            <person name="Lindquist E."/>
            <person name="Lipzen A."/>
            <person name="Khouja H.-R."/>
            <person name="Murat C."/>
            <person name="Ohm R."/>
            <person name="Olson A."/>
            <person name="Spatafora J."/>
            <person name="Veneault-Fourrey C."/>
            <person name="Henrissat B."/>
            <person name="Grigoriev I."/>
            <person name="Martin F."/>
            <person name="Perotto S."/>
        </authorList>
    </citation>
    <scope>NUCLEOTIDE SEQUENCE [LARGE SCALE GENOMIC DNA]</scope>
    <source>
        <strain evidence="11 12">F</strain>
    </source>
</reference>
<feature type="region of interest" description="Disordered" evidence="8">
    <location>
        <begin position="550"/>
        <end position="573"/>
    </location>
</feature>
<dbReference type="GO" id="GO:0016020">
    <property type="term" value="C:membrane"/>
    <property type="evidence" value="ECO:0007669"/>
    <property type="project" value="UniProtKB-SubCell"/>
</dbReference>
<proteinExistence type="inferred from homology"/>
<protein>
    <submittedName>
        <fullName evidence="11">Putative MFS maltose permease</fullName>
    </submittedName>
</protein>
<dbReference type="InterPro" id="IPR005828">
    <property type="entry name" value="MFS_sugar_transport-like"/>
</dbReference>
<dbReference type="InterPro" id="IPR050360">
    <property type="entry name" value="MFS_Sugar_Transporters"/>
</dbReference>
<evidence type="ECO:0000313" key="12">
    <source>
        <dbReference type="Proteomes" id="UP000235786"/>
    </source>
</evidence>
<dbReference type="InterPro" id="IPR005829">
    <property type="entry name" value="Sugar_transporter_CS"/>
</dbReference>
<dbReference type="Gene3D" id="1.20.1250.20">
    <property type="entry name" value="MFS general substrate transporter like domains"/>
    <property type="match status" value="1"/>
</dbReference>
<keyword evidence="3 7" id="KW-0813">Transport</keyword>
<dbReference type="PANTHER" id="PTHR48022:SF76">
    <property type="entry name" value="MALTOSE PERMEASE, PUTATIVE (AFU_ORTHOLOGUE AFUA_8G07240)-RELATED"/>
    <property type="match status" value="1"/>
</dbReference>
<evidence type="ECO:0000256" key="8">
    <source>
        <dbReference type="SAM" id="MobiDB-lite"/>
    </source>
</evidence>
<feature type="compositionally biased region" description="Basic and acidic residues" evidence="8">
    <location>
        <begin position="559"/>
        <end position="573"/>
    </location>
</feature>
<dbReference type="GO" id="GO:0005351">
    <property type="term" value="F:carbohydrate:proton symporter activity"/>
    <property type="evidence" value="ECO:0007669"/>
    <property type="project" value="TreeGrafter"/>
</dbReference>
<evidence type="ECO:0000256" key="2">
    <source>
        <dbReference type="ARBA" id="ARBA00010992"/>
    </source>
</evidence>
<evidence type="ECO:0000256" key="6">
    <source>
        <dbReference type="ARBA" id="ARBA00023136"/>
    </source>
</evidence>
<evidence type="ECO:0000313" key="11">
    <source>
        <dbReference type="EMBL" id="PMD32196.1"/>
    </source>
</evidence>
<feature type="transmembrane region" description="Helical" evidence="9">
    <location>
        <begin position="385"/>
        <end position="404"/>
    </location>
</feature>
<dbReference type="SUPFAM" id="SSF103473">
    <property type="entry name" value="MFS general substrate transporter"/>
    <property type="match status" value="1"/>
</dbReference>
<organism evidence="11 12">
    <name type="scientific">Hyaloscypha variabilis (strain UAMH 11265 / GT02V1 / F)</name>
    <name type="common">Meliniomyces variabilis</name>
    <dbReference type="NCBI Taxonomy" id="1149755"/>
    <lineage>
        <taxon>Eukaryota</taxon>
        <taxon>Fungi</taxon>
        <taxon>Dikarya</taxon>
        <taxon>Ascomycota</taxon>
        <taxon>Pezizomycotina</taxon>
        <taxon>Leotiomycetes</taxon>
        <taxon>Helotiales</taxon>
        <taxon>Hyaloscyphaceae</taxon>
        <taxon>Hyaloscypha</taxon>
        <taxon>Hyaloscypha variabilis</taxon>
    </lineage>
</organism>
<dbReference type="FunFam" id="1.20.1250.20:FF:000149">
    <property type="entry name" value="MFS transporter, SP family, general alpha glucoside:H+ symporter"/>
    <property type="match status" value="1"/>
</dbReference>
<dbReference type="PANTHER" id="PTHR48022">
    <property type="entry name" value="PLASTIDIC GLUCOSE TRANSPORTER 4"/>
    <property type="match status" value="1"/>
</dbReference>
<gene>
    <name evidence="11" type="ORF">L207DRAFT_441138</name>
</gene>
<dbReference type="EMBL" id="KZ613960">
    <property type="protein sequence ID" value="PMD32196.1"/>
    <property type="molecule type" value="Genomic_DNA"/>
</dbReference>
<evidence type="ECO:0000256" key="4">
    <source>
        <dbReference type="ARBA" id="ARBA00022692"/>
    </source>
</evidence>
<dbReference type="Pfam" id="PF00083">
    <property type="entry name" value="Sugar_tr"/>
    <property type="match status" value="1"/>
</dbReference>
<dbReference type="AlphaFoldDB" id="A0A2J6R101"/>
<dbReference type="InterPro" id="IPR020846">
    <property type="entry name" value="MFS_dom"/>
</dbReference>
<dbReference type="InterPro" id="IPR036259">
    <property type="entry name" value="MFS_trans_sf"/>
</dbReference>
<dbReference type="NCBIfam" id="TIGR00879">
    <property type="entry name" value="SP"/>
    <property type="match status" value="1"/>
</dbReference>
<dbReference type="Proteomes" id="UP000235786">
    <property type="component" value="Unassembled WGS sequence"/>
</dbReference>
<evidence type="ECO:0000256" key="3">
    <source>
        <dbReference type="ARBA" id="ARBA00022448"/>
    </source>
</evidence>
<feature type="transmembrane region" description="Helical" evidence="9">
    <location>
        <begin position="361"/>
        <end position="378"/>
    </location>
</feature>
<dbReference type="PROSITE" id="PS00217">
    <property type="entry name" value="SUGAR_TRANSPORT_2"/>
    <property type="match status" value="1"/>
</dbReference>
<dbReference type="OrthoDB" id="6612291at2759"/>
<comment type="subcellular location">
    <subcellularLocation>
        <location evidence="1">Membrane</location>
        <topology evidence="1">Multi-pass membrane protein</topology>
    </subcellularLocation>
</comment>
<evidence type="ECO:0000259" key="10">
    <source>
        <dbReference type="PROSITE" id="PS50850"/>
    </source>
</evidence>
<evidence type="ECO:0000256" key="1">
    <source>
        <dbReference type="ARBA" id="ARBA00004141"/>
    </source>
</evidence>
<feature type="transmembrane region" description="Helical" evidence="9">
    <location>
        <begin position="167"/>
        <end position="189"/>
    </location>
</feature>
<evidence type="ECO:0000256" key="9">
    <source>
        <dbReference type="SAM" id="Phobius"/>
    </source>
</evidence>
<feature type="transmembrane region" description="Helical" evidence="9">
    <location>
        <begin position="489"/>
        <end position="506"/>
    </location>
</feature>
<feature type="transmembrane region" description="Helical" evidence="9">
    <location>
        <begin position="240"/>
        <end position="261"/>
    </location>
</feature>
<feature type="transmembrane region" description="Helical" evidence="9">
    <location>
        <begin position="143"/>
        <end position="161"/>
    </location>
</feature>
<sequence>MRRDSQIEQVPTDNNALHPEDTVIRRASKAVEGFADISAEAKAATDREHSMSFKQALRLYPKAVGWSILLSTAIVMEGYDVVLLNSFYGLPQFNKKYGVLTSDGTYTVPAPWKSGLSNGALCGEILGLFINGIVSEKYGYRKTMLASLAMMIAFIFIPFFSHNVQTLLAGEILCGIPWGVFQTLTTAYASEVCPVALRAYLCTYVNLCWVIGQFIASGVLRGVLSREDEWAYRIPFAIQWIWPLPILIGVLFAPESPWWLVRKNRVADAKKALLRLTTRNDPDFNADATIAMMSHTNALEKEISAGTSYLDCFKGVDLRRTEIACMVWMVQTLCGSTFMGYSTYFYQQAGLATTSSFDLSMAQYALGMIGTVGSWFLMHRAGRRTLYLVGSCVLFCLLLIIGFTSFAPASNQPSRWAIGSMLLLFTFVYDFTVGPVCYSLVAEVSSTRLKAKTIVLARNFYNVGGIVVNVLTTYQLTPEPTGWGWSAKSAFFWAGACALCIVWIFFRLPEPKGRTYGEMDVLFERGVSARKFRDTRLDIFRGEHLAPVAEEGDSASENGVEKEKAGVTMVEKA</sequence>
<comment type="similarity">
    <text evidence="2 7">Belongs to the major facilitator superfamily. Sugar transporter (TC 2.A.1.1) family.</text>
</comment>
<keyword evidence="5 9" id="KW-1133">Transmembrane helix</keyword>
<dbReference type="PROSITE" id="PS50850">
    <property type="entry name" value="MFS"/>
    <property type="match status" value="1"/>
</dbReference>
<feature type="domain" description="Major facilitator superfamily (MFS) profile" evidence="10">
    <location>
        <begin position="66"/>
        <end position="512"/>
    </location>
</feature>
<name>A0A2J6R101_HYAVF</name>
<feature type="transmembrane region" description="Helical" evidence="9">
    <location>
        <begin position="201"/>
        <end position="220"/>
    </location>
</feature>
<evidence type="ECO:0000256" key="7">
    <source>
        <dbReference type="RuleBase" id="RU003346"/>
    </source>
</evidence>
<dbReference type="InterPro" id="IPR003663">
    <property type="entry name" value="Sugar/inositol_transpt"/>
</dbReference>
<evidence type="ECO:0000256" key="5">
    <source>
        <dbReference type="ARBA" id="ARBA00022989"/>
    </source>
</evidence>